<organism evidence="12 13">
    <name type="scientific">Corticimicrobacter populi</name>
    <dbReference type="NCBI Taxonomy" id="2175229"/>
    <lineage>
        <taxon>Bacteria</taxon>
        <taxon>Pseudomonadati</taxon>
        <taxon>Pseudomonadota</taxon>
        <taxon>Betaproteobacteria</taxon>
        <taxon>Burkholderiales</taxon>
        <taxon>Alcaligenaceae</taxon>
        <taxon>Corticimicrobacter</taxon>
    </lineage>
</organism>
<keyword evidence="7 10" id="KW-0472">Membrane</keyword>
<evidence type="ECO:0000256" key="8">
    <source>
        <dbReference type="ARBA" id="ARBA00023209"/>
    </source>
</evidence>
<comment type="similarity">
    <text evidence="10">Belongs to the PlsY family.</text>
</comment>
<keyword evidence="12" id="KW-0012">Acyltransferase</keyword>
<keyword evidence="1 10" id="KW-1003">Cell membrane</keyword>
<keyword evidence="13" id="KW-1185">Reference proteome</keyword>
<proteinExistence type="inferred from homology"/>
<comment type="catalytic activity">
    <reaction evidence="10">
        <text>an acyl phosphate + sn-glycerol 3-phosphate = a 1-acyl-sn-glycero-3-phosphate + phosphate</text>
        <dbReference type="Rhea" id="RHEA:34075"/>
        <dbReference type="ChEBI" id="CHEBI:43474"/>
        <dbReference type="ChEBI" id="CHEBI:57597"/>
        <dbReference type="ChEBI" id="CHEBI:57970"/>
        <dbReference type="ChEBI" id="CHEBI:59918"/>
        <dbReference type="EC" id="2.3.1.275"/>
    </reaction>
</comment>
<sequence>MSDFPSFATGIGFLLASYLIGSIPFAVVVSKLMRLDDPRNYGSGNPGATNVLRTGNKLAAALTLLGDLFKGWLMVILALRFGPGLGLDAGWIAGCAVAVFLGHLYPLFLGFKGGKGVATAMGVLLALHPLLALAALVTWLLVAYFTRYSSLAALLAAACAPIYYLLGAGIAWPADGRIGTAIGIISLMLIYRHKANISRLLQGTEGKIGSKKKNAEQQAGTAGKQQTRHR</sequence>
<feature type="transmembrane region" description="Helical" evidence="10">
    <location>
        <begin position="123"/>
        <end position="145"/>
    </location>
</feature>
<gene>
    <name evidence="10" type="primary">plsY</name>
    <name evidence="12" type="ORF">DD235_03690</name>
</gene>
<comment type="subunit">
    <text evidence="10">Probably interacts with PlsX.</text>
</comment>
<comment type="subcellular location">
    <subcellularLocation>
        <location evidence="10">Cell membrane</location>
        <topology evidence="10">Multi-pass membrane protein</topology>
    </subcellularLocation>
</comment>
<evidence type="ECO:0000256" key="4">
    <source>
        <dbReference type="ARBA" id="ARBA00022692"/>
    </source>
</evidence>
<evidence type="ECO:0000256" key="2">
    <source>
        <dbReference type="ARBA" id="ARBA00022516"/>
    </source>
</evidence>
<feature type="region of interest" description="Disordered" evidence="11">
    <location>
        <begin position="208"/>
        <end position="230"/>
    </location>
</feature>
<comment type="function">
    <text evidence="10">Catalyzes the transfer of an acyl group from acyl-phosphate (acyl-PO(4)) to glycerol-3-phosphate (G3P) to form lysophosphatidic acid (LPA). This enzyme utilizes acyl-phosphate as fatty acyl donor, but not acyl-CoA or acyl-ACP.</text>
</comment>
<keyword evidence="6 10" id="KW-0443">Lipid metabolism</keyword>
<keyword evidence="5 10" id="KW-1133">Transmembrane helix</keyword>
<dbReference type="EC" id="2.3.1.275" evidence="10"/>
<feature type="transmembrane region" description="Helical" evidence="10">
    <location>
        <begin position="6"/>
        <end position="29"/>
    </location>
</feature>
<keyword evidence="9 10" id="KW-1208">Phospholipid metabolism</keyword>
<dbReference type="Pfam" id="PF02660">
    <property type="entry name" value="G3P_acyltransf"/>
    <property type="match status" value="1"/>
</dbReference>
<evidence type="ECO:0000256" key="5">
    <source>
        <dbReference type="ARBA" id="ARBA00022989"/>
    </source>
</evidence>
<evidence type="ECO:0000256" key="9">
    <source>
        <dbReference type="ARBA" id="ARBA00023264"/>
    </source>
</evidence>
<dbReference type="UniPathway" id="UPA00085"/>
<dbReference type="EMBL" id="QETA01000001">
    <property type="protein sequence ID" value="PWF25263.1"/>
    <property type="molecule type" value="Genomic_DNA"/>
</dbReference>
<evidence type="ECO:0000313" key="12">
    <source>
        <dbReference type="EMBL" id="PWF25263.1"/>
    </source>
</evidence>
<accession>A0A2V1K4U9</accession>
<evidence type="ECO:0000256" key="10">
    <source>
        <dbReference type="HAMAP-Rule" id="MF_01043"/>
    </source>
</evidence>
<feature type="compositionally biased region" description="Polar residues" evidence="11">
    <location>
        <begin position="216"/>
        <end position="230"/>
    </location>
</feature>
<keyword evidence="2 10" id="KW-0444">Lipid biosynthesis</keyword>
<evidence type="ECO:0000256" key="1">
    <source>
        <dbReference type="ARBA" id="ARBA00022475"/>
    </source>
</evidence>
<dbReference type="GO" id="GO:0008654">
    <property type="term" value="P:phospholipid biosynthetic process"/>
    <property type="evidence" value="ECO:0007669"/>
    <property type="project" value="UniProtKB-UniRule"/>
</dbReference>
<evidence type="ECO:0000256" key="6">
    <source>
        <dbReference type="ARBA" id="ARBA00023098"/>
    </source>
</evidence>
<reference evidence="13" key="1">
    <citation type="submission" date="2018-05" db="EMBL/GenBank/DDBJ databases">
        <authorList>
            <person name="Li Y."/>
        </authorList>
    </citation>
    <scope>NUCLEOTIDE SEQUENCE [LARGE SCALE GENOMIC DNA]</scope>
    <source>
        <strain evidence="13">3d-2-2</strain>
    </source>
</reference>
<dbReference type="AlphaFoldDB" id="A0A2V1K4U9"/>
<dbReference type="GO" id="GO:0043772">
    <property type="term" value="F:acyl-phosphate glycerol-3-phosphate acyltransferase activity"/>
    <property type="evidence" value="ECO:0007669"/>
    <property type="project" value="UniProtKB-UniRule"/>
</dbReference>
<feature type="transmembrane region" description="Helical" evidence="10">
    <location>
        <begin position="91"/>
        <end position="111"/>
    </location>
</feature>
<dbReference type="Proteomes" id="UP000245212">
    <property type="component" value="Unassembled WGS sequence"/>
</dbReference>
<keyword evidence="3 10" id="KW-0808">Transferase</keyword>
<feature type="transmembrane region" description="Helical" evidence="10">
    <location>
        <begin position="151"/>
        <end position="172"/>
    </location>
</feature>
<evidence type="ECO:0000313" key="13">
    <source>
        <dbReference type="Proteomes" id="UP000245212"/>
    </source>
</evidence>
<dbReference type="SMART" id="SM01207">
    <property type="entry name" value="G3P_acyltransf"/>
    <property type="match status" value="1"/>
</dbReference>
<evidence type="ECO:0000256" key="3">
    <source>
        <dbReference type="ARBA" id="ARBA00022679"/>
    </source>
</evidence>
<evidence type="ECO:0000256" key="7">
    <source>
        <dbReference type="ARBA" id="ARBA00023136"/>
    </source>
</evidence>
<comment type="caution">
    <text evidence="12">The sequence shown here is derived from an EMBL/GenBank/DDBJ whole genome shotgun (WGS) entry which is preliminary data.</text>
</comment>
<dbReference type="GO" id="GO:0005886">
    <property type="term" value="C:plasma membrane"/>
    <property type="evidence" value="ECO:0007669"/>
    <property type="project" value="UniProtKB-SubCell"/>
</dbReference>
<keyword evidence="8 10" id="KW-0594">Phospholipid biosynthesis</keyword>
<dbReference type="PANTHER" id="PTHR30309">
    <property type="entry name" value="INNER MEMBRANE PROTEIN YGIH"/>
    <property type="match status" value="1"/>
</dbReference>
<evidence type="ECO:0000256" key="11">
    <source>
        <dbReference type="SAM" id="MobiDB-lite"/>
    </source>
</evidence>
<dbReference type="NCBIfam" id="TIGR00023">
    <property type="entry name" value="glycerol-3-phosphate 1-O-acyltransferase PlsY"/>
    <property type="match status" value="1"/>
</dbReference>
<feature type="transmembrane region" description="Helical" evidence="10">
    <location>
        <begin position="58"/>
        <end position="79"/>
    </location>
</feature>
<dbReference type="PANTHER" id="PTHR30309:SF0">
    <property type="entry name" value="GLYCEROL-3-PHOSPHATE ACYLTRANSFERASE-RELATED"/>
    <property type="match status" value="1"/>
</dbReference>
<comment type="pathway">
    <text evidence="10">Lipid metabolism; phospholipid metabolism.</text>
</comment>
<dbReference type="HAMAP" id="MF_01043">
    <property type="entry name" value="PlsY"/>
    <property type="match status" value="1"/>
</dbReference>
<dbReference type="RefSeq" id="WP_109060664.1">
    <property type="nucleotide sequence ID" value="NZ_QETA01000001.1"/>
</dbReference>
<name>A0A2V1K4U9_9BURK</name>
<protein>
    <recommendedName>
        <fullName evidence="10">Glycerol-3-phosphate acyltransferase</fullName>
    </recommendedName>
    <alternativeName>
        <fullName evidence="10">Acyl-PO4 G3P acyltransferase</fullName>
    </alternativeName>
    <alternativeName>
        <fullName evidence="10">Acyl-phosphate--glycerol-3-phosphate acyltransferase</fullName>
    </alternativeName>
    <alternativeName>
        <fullName evidence="10">G3P acyltransferase</fullName>
        <shortName evidence="10">GPAT</shortName>
        <ecNumber evidence="10">2.3.1.275</ecNumber>
    </alternativeName>
    <alternativeName>
        <fullName evidence="10">Lysophosphatidic acid synthase</fullName>
        <shortName evidence="10">LPA synthase</shortName>
    </alternativeName>
</protein>
<keyword evidence="4 10" id="KW-0812">Transmembrane</keyword>
<dbReference type="InterPro" id="IPR003811">
    <property type="entry name" value="G3P_acylTferase_PlsY"/>
</dbReference>